<keyword evidence="2" id="KW-1184">Jasmonic acid signaling pathway</keyword>
<keyword evidence="2" id="KW-0539">Nucleus</keyword>
<proteinExistence type="inferred from homology"/>
<sequence length="515" mass="55216">MSWAVSFTAAGGGRYEGRSGEKSDHHGRRRSGQNRAVLLVRFFLSIRSESIGTEITSIGHRTAKISRSEVLVFFKTLAGECGVVRRSWRLEDTNPDSARRDLSNEPGGVKNERQNLAGVTLRVEMERDFMGLSSKEPLAVVKEEINNDGFKDSGYTKGSVVQWPFSNKVSALPHFMSFKVGQEDKIRKTTSETHISSGFGPVSTADAFDQSQKRAMFEFQKSFNHDRQGGPHFSLTAYPVQHDMYSVHRPHDVKMFSVPNQAISVSMGNPFLKDQFPSAGQNLAAATTMKQQLLGGIPVTSPHMVLPSACSIAGITEPWNSSKASGSPAQLTIFYAGTVNVYDCISPEKAQAIMFLAGSASSMPSNAANLKAQVLAPSSKLGAADGVPVNQPMNTSNSPLSSPLSVSSHTSPQSGSGSTCTDELMAAKTTGIPTTVSKMEPPKIMNAVGSVPATAMMPSAVPQARKASLARFLEKRKERMMNAAPYNLCNSSSECTAAESNGANFAASPAADSFR</sequence>
<dbReference type="GO" id="GO:0005634">
    <property type="term" value="C:nucleus"/>
    <property type="evidence" value="ECO:0007669"/>
    <property type="project" value="UniProtKB-SubCell"/>
</dbReference>
<evidence type="ECO:0000313" key="5">
    <source>
        <dbReference type="EMBL" id="EXC26997.1"/>
    </source>
</evidence>
<organism evidence="5 6">
    <name type="scientific">Morus notabilis</name>
    <dbReference type="NCBI Taxonomy" id="981085"/>
    <lineage>
        <taxon>Eukaryota</taxon>
        <taxon>Viridiplantae</taxon>
        <taxon>Streptophyta</taxon>
        <taxon>Embryophyta</taxon>
        <taxon>Tracheophyta</taxon>
        <taxon>Spermatophyta</taxon>
        <taxon>Magnoliopsida</taxon>
        <taxon>eudicotyledons</taxon>
        <taxon>Gunneridae</taxon>
        <taxon>Pentapetalae</taxon>
        <taxon>rosids</taxon>
        <taxon>fabids</taxon>
        <taxon>Rosales</taxon>
        <taxon>Moraceae</taxon>
        <taxon>Moreae</taxon>
        <taxon>Morus</taxon>
    </lineage>
</organism>
<dbReference type="SMART" id="SM00979">
    <property type="entry name" value="TIFY"/>
    <property type="match status" value="1"/>
</dbReference>
<evidence type="ECO:0000313" key="6">
    <source>
        <dbReference type="Proteomes" id="UP000030645"/>
    </source>
</evidence>
<feature type="compositionally biased region" description="Low complexity" evidence="3">
    <location>
        <begin position="392"/>
        <end position="419"/>
    </location>
</feature>
<dbReference type="PROSITE" id="PS51320">
    <property type="entry name" value="TIFY"/>
    <property type="match status" value="1"/>
</dbReference>
<evidence type="ECO:0000256" key="2">
    <source>
        <dbReference type="RuleBase" id="RU369065"/>
    </source>
</evidence>
<evidence type="ECO:0000256" key="1">
    <source>
        <dbReference type="ARBA" id="ARBA00008614"/>
    </source>
</evidence>
<comment type="similarity">
    <text evidence="1 2">Belongs to the TIFY/JAZ family.</text>
</comment>
<dbReference type="PANTHER" id="PTHR33077">
    <property type="entry name" value="PROTEIN TIFY 4A-RELATED-RELATED"/>
    <property type="match status" value="1"/>
</dbReference>
<dbReference type="EMBL" id="KE346126">
    <property type="protein sequence ID" value="EXC26997.1"/>
    <property type="molecule type" value="Genomic_DNA"/>
</dbReference>
<protein>
    <recommendedName>
        <fullName evidence="2">Protein TIFY</fullName>
    </recommendedName>
    <alternativeName>
        <fullName evidence="2">Jasmonate ZIM domain-containing protein</fullName>
    </alternativeName>
</protein>
<keyword evidence="6" id="KW-1185">Reference proteome</keyword>
<feature type="domain" description="Tify" evidence="4">
    <location>
        <begin position="324"/>
        <end position="359"/>
    </location>
</feature>
<comment type="function">
    <text evidence="2">Repressor of jasmonate responses.</text>
</comment>
<reference evidence="6" key="1">
    <citation type="submission" date="2013-01" db="EMBL/GenBank/DDBJ databases">
        <title>Draft Genome Sequence of a Mulberry Tree, Morus notabilis C.K. Schneid.</title>
        <authorList>
            <person name="He N."/>
            <person name="Zhao S."/>
        </authorList>
    </citation>
    <scope>NUCLEOTIDE SEQUENCE</scope>
</reference>
<comment type="subcellular location">
    <subcellularLocation>
        <location evidence="2">Nucleus</location>
    </subcellularLocation>
</comment>
<dbReference type="InterPro" id="IPR040390">
    <property type="entry name" value="TIFY/JAZ"/>
</dbReference>
<dbReference type="InterPro" id="IPR010399">
    <property type="entry name" value="Tify_dom"/>
</dbReference>
<dbReference type="eggNOG" id="ENOG502QQDB">
    <property type="taxonomic scope" value="Eukaryota"/>
</dbReference>
<dbReference type="Proteomes" id="UP000030645">
    <property type="component" value="Unassembled WGS sequence"/>
</dbReference>
<dbReference type="Pfam" id="PF06200">
    <property type="entry name" value="tify"/>
    <property type="match status" value="1"/>
</dbReference>
<accession>W9SUD6</accession>
<dbReference type="STRING" id="981085.W9SUD6"/>
<dbReference type="InterPro" id="IPR018467">
    <property type="entry name" value="CCT_CS"/>
</dbReference>
<dbReference type="Pfam" id="PF09425">
    <property type="entry name" value="Jas_motif"/>
    <property type="match status" value="1"/>
</dbReference>
<dbReference type="GO" id="GO:2000022">
    <property type="term" value="P:regulation of jasmonic acid mediated signaling pathway"/>
    <property type="evidence" value="ECO:0007669"/>
    <property type="project" value="UniProtKB-UniRule"/>
</dbReference>
<evidence type="ECO:0000256" key="3">
    <source>
        <dbReference type="SAM" id="MobiDB-lite"/>
    </source>
</evidence>
<name>W9SUD6_9ROSA</name>
<dbReference type="PANTHER" id="PTHR33077:SF90">
    <property type="entry name" value="PROTEIN TIFY 7"/>
    <property type="match status" value="1"/>
</dbReference>
<dbReference type="GO" id="GO:0031347">
    <property type="term" value="P:regulation of defense response"/>
    <property type="evidence" value="ECO:0007669"/>
    <property type="project" value="UniProtKB-UniRule"/>
</dbReference>
<evidence type="ECO:0000259" key="4">
    <source>
        <dbReference type="PROSITE" id="PS51320"/>
    </source>
</evidence>
<feature type="region of interest" description="Disordered" evidence="3">
    <location>
        <begin position="385"/>
        <end position="421"/>
    </location>
</feature>
<comment type="domain">
    <text evidence="2">The jas domain is required for interaction with COI1.</text>
</comment>
<dbReference type="GO" id="GO:0009611">
    <property type="term" value="P:response to wounding"/>
    <property type="evidence" value="ECO:0007669"/>
    <property type="project" value="UniProtKB-UniRule"/>
</dbReference>
<gene>
    <name evidence="5" type="ORF">L484_003994</name>
</gene>
<dbReference type="AlphaFoldDB" id="W9SUD6"/>